<protein>
    <submittedName>
        <fullName evidence="2">Uncharacterized protein</fullName>
    </submittedName>
</protein>
<evidence type="ECO:0000256" key="1">
    <source>
        <dbReference type="SAM" id="MobiDB-lite"/>
    </source>
</evidence>
<dbReference type="OrthoDB" id="10474301at2759"/>
<feature type="compositionally biased region" description="Basic and acidic residues" evidence="1">
    <location>
        <begin position="323"/>
        <end position="334"/>
    </location>
</feature>
<dbReference type="KEGG" id="tot:TOT_010000817"/>
<feature type="region of interest" description="Disordered" evidence="1">
    <location>
        <begin position="314"/>
        <end position="347"/>
    </location>
</feature>
<dbReference type="AlphaFoldDB" id="J4DNQ3"/>
<dbReference type="RefSeq" id="XP_009689660.1">
    <property type="nucleotide sequence ID" value="XM_009691365.1"/>
</dbReference>
<feature type="compositionally biased region" description="Low complexity" evidence="1">
    <location>
        <begin position="476"/>
        <end position="508"/>
    </location>
</feature>
<evidence type="ECO:0000313" key="2">
    <source>
        <dbReference type="EMBL" id="BAM39359.1"/>
    </source>
</evidence>
<evidence type="ECO:0000313" key="3">
    <source>
        <dbReference type="Proteomes" id="UP000003786"/>
    </source>
</evidence>
<dbReference type="GeneID" id="20713688"/>
<dbReference type="VEuPathDB" id="PiroplasmaDB:TOT_010000817"/>
<dbReference type="STRING" id="869250.J4DNQ3"/>
<proteinExistence type="predicted"/>
<feature type="compositionally biased region" description="Polar residues" evidence="1">
    <location>
        <begin position="408"/>
        <end position="418"/>
    </location>
</feature>
<dbReference type="Proteomes" id="UP000003786">
    <property type="component" value="Chromosome 1"/>
</dbReference>
<feature type="compositionally biased region" description="Polar residues" evidence="1">
    <location>
        <begin position="75"/>
        <end position="88"/>
    </location>
</feature>
<sequence>MSLNIELHEKAIKFAESICGPNCGLCKLALEESLQLRASLYCASLKRAREESDDSEIYYDAIEFDPDNIPDDYFNKTTNEDSNSTPSEVKTLDTEKADSATKPAASKKPGTDKVLISELEEPASKRKKNNTLGLTQKDAQDLINAILKRAEMFLKWRKENNYAKDPNREKKIKYEIPDYCRNPDWSTLNSVHYLESIKYLKRPRYGVRATAEPAATEPVATEQVAPEKVTTENVTTEQVAPEKVTTENVTTEQVAPEKVTTQNVTTENVTTENVATENVATEVATEKVASVTTNVSEDGLANIQKNILSQSSVGQLPTLQEGARQDPGRQKELEQSFQGQPKDKDVKEPSAIFGSLDAISHLLQKPQEPEQGGAKVNEVPKVDSDTKEPQRIEGGTGEPKAKRRPNLFGTTSTENEQTPGKVKGQIATLEPKNDNPFAILSRINVSLPEGNPLFAPKQESTDVFQPKTDGANFVFGQSSSTAAQGTQPQQTPFQLQQPQQSQPLTSQFVIPGFGQAPVQQAPQSNPFAGQFFSSRRGRGRGRGR</sequence>
<gene>
    <name evidence="2" type="ORF">TOT_010000817</name>
</gene>
<dbReference type="eggNOG" id="ENOG502QWY7">
    <property type="taxonomic scope" value="Eukaryota"/>
</dbReference>
<name>J4DNQ3_THEOR</name>
<reference evidence="2 3" key="1">
    <citation type="journal article" date="2012" name="MBio">
        <title>Comparative genome analysis of three eukaryotic parasites with differing abilities to transform leukocytes reveals key mediators of Theileria-induced leukocyte transformation.</title>
        <authorList>
            <person name="Hayashida K."/>
            <person name="Hara Y."/>
            <person name="Abe T."/>
            <person name="Yamasaki C."/>
            <person name="Toyoda A."/>
            <person name="Kosuge T."/>
            <person name="Suzuki Y."/>
            <person name="Sato Y."/>
            <person name="Kawashima S."/>
            <person name="Katayama T."/>
            <person name="Wakaguri H."/>
            <person name="Inoue N."/>
            <person name="Homma K."/>
            <person name="Tada-Umezaki M."/>
            <person name="Yagi Y."/>
            <person name="Fujii Y."/>
            <person name="Habara T."/>
            <person name="Kanehisa M."/>
            <person name="Watanabe H."/>
            <person name="Ito K."/>
            <person name="Gojobori T."/>
            <person name="Sugawara H."/>
            <person name="Imanishi T."/>
            <person name="Weir W."/>
            <person name="Gardner M."/>
            <person name="Pain A."/>
            <person name="Shiels B."/>
            <person name="Hattori M."/>
            <person name="Nene V."/>
            <person name="Sugimoto C."/>
        </authorList>
    </citation>
    <scope>NUCLEOTIDE SEQUENCE [LARGE SCALE GENOMIC DNA]</scope>
    <source>
        <strain evidence="2 3">Shintoku</strain>
    </source>
</reference>
<feature type="region of interest" description="Disordered" evidence="1">
    <location>
        <begin position="70"/>
        <end position="113"/>
    </location>
</feature>
<keyword evidence="3" id="KW-1185">Reference proteome</keyword>
<feature type="region of interest" description="Disordered" evidence="1">
    <location>
        <begin position="366"/>
        <end position="422"/>
    </location>
</feature>
<feature type="compositionally biased region" description="Polar residues" evidence="1">
    <location>
        <begin position="517"/>
        <end position="533"/>
    </location>
</feature>
<feature type="region of interest" description="Disordered" evidence="1">
    <location>
        <begin position="217"/>
        <end position="257"/>
    </location>
</feature>
<dbReference type="EMBL" id="AP011946">
    <property type="protein sequence ID" value="BAM39359.1"/>
    <property type="molecule type" value="Genomic_DNA"/>
</dbReference>
<feature type="compositionally biased region" description="Basic and acidic residues" evidence="1">
    <location>
        <begin position="378"/>
        <end position="391"/>
    </location>
</feature>
<feature type="compositionally biased region" description="Basic residues" evidence="1">
    <location>
        <begin position="535"/>
        <end position="544"/>
    </location>
</feature>
<accession>J4DNQ3</accession>
<feature type="compositionally biased region" description="Basic and acidic residues" evidence="1">
    <location>
        <begin position="90"/>
        <end position="99"/>
    </location>
</feature>
<feature type="region of interest" description="Disordered" evidence="1">
    <location>
        <begin position="463"/>
        <end position="544"/>
    </location>
</feature>
<organism evidence="2 3">
    <name type="scientific">Theileria orientalis strain Shintoku</name>
    <dbReference type="NCBI Taxonomy" id="869250"/>
    <lineage>
        <taxon>Eukaryota</taxon>
        <taxon>Sar</taxon>
        <taxon>Alveolata</taxon>
        <taxon>Apicomplexa</taxon>
        <taxon>Aconoidasida</taxon>
        <taxon>Piroplasmida</taxon>
        <taxon>Theileriidae</taxon>
        <taxon>Theileria</taxon>
    </lineage>
</organism>